<dbReference type="GO" id="GO:0006207">
    <property type="term" value="P:'de novo' pyrimidine nucleobase biosynthetic process"/>
    <property type="evidence" value="ECO:0007669"/>
    <property type="project" value="InterPro"/>
</dbReference>
<dbReference type="RefSeq" id="WP_095833464.1">
    <property type="nucleotide sequence ID" value="NZ_CP014137.1"/>
</dbReference>
<protein>
    <recommendedName>
        <fullName evidence="2">Orotidine 5'-phosphate decarboxylase domain-containing protein</fullName>
    </recommendedName>
</protein>
<dbReference type="InterPro" id="IPR013785">
    <property type="entry name" value="Aldolase_TIM"/>
</dbReference>
<evidence type="ECO:0000313" key="4">
    <source>
        <dbReference type="Proteomes" id="UP000285972"/>
    </source>
</evidence>
<reference evidence="3 4" key="1">
    <citation type="submission" date="2016-09" db="EMBL/GenBank/DDBJ databases">
        <authorList>
            <person name="Doonan J."/>
            <person name="Pachebat J.A."/>
            <person name="Golyshin P.N."/>
            <person name="Denman S."/>
            <person name="Mcdonald J.E."/>
        </authorList>
    </citation>
    <scope>NUCLEOTIDE SEQUENCE [LARGE SCALE GENOMIC DNA]</scope>
    <source>
        <strain evidence="3 4">FRB141</strain>
    </source>
</reference>
<evidence type="ECO:0000259" key="2">
    <source>
        <dbReference type="Pfam" id="PF00215"/>
    </source>
</evidence>
<dbReference type="InterPro" id="IPR001754">
    <property type="entry name" value="OMPdeCOase_dom"/>
</dbReference>
<name>A0AAE8EKS6_9GAMM</name>
<sequence>MRIQLALDDISRNDALALLDNVHPYIDIVEVGTPFIIQEQITRDGLSKTLQPYTGLSAAHPLLKLSEYSYAELKSDA</sequence>
<comment type="caution">
    <text evidence="3">The sequence shown here is derived from an EMBL/GenBank/DDBJ whole genome shotgun (WGS) entry which is preliminary data.</text>
</comment>
<dbReference type="Proteomes" id="UP000285972">
    <property type="component" value="Unassembled WGS sequence"/>
</dbReference>
<keyword evidence="1" id="KW-0456">Lyase</keyword>
<dbReference type="EMBL" id="MJLX01000088">
    <property type="protein sequence ID" value="RLM17268.1"/>
    <property type="molecule type" value="Genomic_DNA"/>
</dbReference>
<dbReference type="GeneID" id="70905606"/>
<organism evidence="3 4">
    <name type="scientific">Brenneria goodwinii</name>
    <dbReference type="NCBI Taxonomy" id="1109412"/>
    <lineage>
        <taxon>Bacteria</taxon>
        <taxon>Pseudomonadati</taxon>
        <taxon>Pseudomonadota</taxon>
        <taxon>Gammaproteobacteria</taxon>
        <taxon>Enterobacterales</taxon>
        <taxon>Pectobacteriaceae</taxon>
        <taxon>Brenneria</taxon>
    </lineage>
</organism>
<dbReference type="Gene3D" id="3.20.20.70">
    <property type="entry name" value="Aldolase class I"/>
    <property type="match status" value="1"/>
</dbReference>
<evidence type="ECO:0000313" key="3">
    <source>
        <dbReference type="EMBL" id="RLM17268.1"/>
    </source>
</evidence>
<dbReference type="SUPFAM" id="SSF51366">
    <property type="entry name" value="Ribulose-phoshate binding barrel"/>
    <property type="match status" value="1"/>
</dbReference>
<feature type="domain" description="Orotidine 5'-phosphate decarboxylase" evidence="2">
    <location>
        <begin position="1"/>
        <end position="40"/>
    </location>
</feature>
<gene>
    <name evidence="3" type="ORF">BIY26_21060</name>
</gene>
<dbReference type="AlphaFoldDB" id="A0AAE8EKS6"/>
<accession>A0AAE8EKS6</accession>
<dbReference type="KEGG" id="bgj:AWC36_02305"/>
<dbReference type="Pfam" id="PF00215">
    <property type="entry name" value="OMPdecase"/>
    <property type="match status" value="1"/>
</dbReference>
<evidence type="ECO:0000256" key="1">
    <source>
        <dbReference type="ARBA" id="ARBA00023239"/>
    </source>
</evidence>
<dbReference type="GO" id="GO:0004590">
    <property type="term" value="F:orotidine-5'-phosphate decarboxylase activity"/>
    <property type="evidence" value="ECO:0007669"/>
    <property type="project" value="InterPro"/>
</dbReference>
<dbReference type="InterPro" id="IPR011060">
    <property type="entry name" value="RibuloseP-bd_barrel"/>
</dbReference>
<proteinExistence type="predicted"/>